<sequence>MYSEVIKYSPITWDRNQSVTRMDYDLTAYKNEEYKQIAYEANVAMDTEHSNLKVVRVQNIHDLGQFLIKQQKLLVESPGQTFYQGRRYVVISQNCLSEALEYNLDHRRCRLSQLEFKKSVPQINQNNVLVVVQVILKTQNQDYIGPEYSDEYYIEYFITL</sequence>
<name>A0A9P0AZ78_BRAAE</name>
<keyword evidence="2" id="KW-1185">Reference proteome</keyword>
<evidence type="ECO:0000313" key="1">
    <source>
        <dbReference type="EMBL" id="CAH0551302.1"/>
    </source>
</evidence>
<proteinExistence type="predicted"/>
<dbReference type="OrthoDB" id="6769808at2759"/>
<reference evidence="1" key="1">
    <citation type="submission" date="2021-12" db="EMBL/GenBank/DDBJ databases">
        <authorList>
            <person name="King R."/>
        </authorList>
    </citation>
    <scope>NUCLEOTIDE SEQUENCE</scope>
</reference>
<organism evidence="1 2">
    <name type="scientific">Brassicogethes aeneus</name>
    <name type="common">Rape pollen beetle</name>
    <name type="synonym">Meligethes aeneus</name>
    <dbReference type="NCBI Taxonomy" id="1431903"/>
    <lineage>
        <taxon>Eukaryota</taxon>
        <taxon>Metazoa</taxon>
        <taxon>Ecdysozoa</taxon>
        <taxon>Arthropoda</taxon>
        <taxon>Hexapoda</taxon>
        <taxon>Insecta</taxon>
        <taxon>Pterygota</taxon>
        <taxon>Neoptera</taxon>
        <taxon>Endopterygota</taxon>
        <taxon>Coleoptera</taxon>
        <taxon>Polyphaga</taxon>
        <taxon>Cucujiformia</taxon>
        <taxon>Nitidulidae</taxon>
        <taxon>Meligethinae</taxon>
        <taxon>Brassicogethes</taxon>
    </lineage>
</organism>
<protein>
    <submittedName>
        <fullName evidence="1">Uncharacterized protein</fullName>
    </submittedName>
</protein>
<evidence type="ECO:0000313" key="2">
    <source>
        <dbReference type="Proteomes" id="UP001154078"/>
    </source>
</evidence>
<dbReference type="AlphaFoldDB" id="A0A9P0AZ78"/>
<dbReference type="EMBL" id="OV121133">
    <property type="protein sequence ID" value="CAH0551302.1"/>
    <property type="molecule type" value="Genomic_DNA"/>
</dbReference>
<accession>A0A9P0AZ78</accession>
<dbReference type="Proteomes" id="UP001154078">
    <property type="component" value="Chromosome 2"/>
</dbReference>
<gene>
    <name evidence="1" type="ORF">MELIAE_LOCUS3946</name>
</gene>